<dbReference type="Pfam" id="PF08388">
    <property type="entry name" value="GIIM"/>
    <property type="match status" value="1"/>
</dbReference>
<dbReference type="AlphaFoldDB" id="A0A7G6E855"/>
<gene>
    <name evidence="2" type="ORF">BR63_02150</name>
</gene>
<keyword evidence="3" id="KW-1185">Reference proteome</keyword>
<dbReference type="Proteomes" id="UP000515847">
    <property type="component" value="Chromosome"/>
</dbReference>
<dbReference type="KEGG" id="tfr:BR63_02150"/>
<accession>A0A7G6E855</accession>
<protein>
    <recommendedName>
        <fullName evidence="1">Group II intron maturase-specific domain-containing protein</fullName>
    </recommendedName>
</protein>
<evidence type="ECO:0000313" key="2">
    <source>
        <dbReference type="EMBL" id="QNB48259.1"/>
    </source>
</evidence>
<organism evidence="2 3">
    <name type="scientific">Thermanaerosceptrum fracticalcis</name>
    <dbReference type="NCBI Taxonomy" id="1712410"/>
    <lineage>
        <taxon>Bacteria</taxon>
        <taxon>Bacillati</taxon>
        <taxon>Bacillota</taxon>
        <taxon>Clostridia</taxon>
        <taxon>Eubacteriales</taxon>
        <taxon>Peptococcaceae</taxon>
        <taxon>Thermanaerosceptrum</taxon>
    </lineage>
</organism>
<proteinExistence type="predicted"/>
<dbReference type="OrthoDB" id="9788687at2"/>
<sequence>MQDVRSILRGWGNYYGRFYTSEMYSVLRHMNRALVRWARRKYKKLARH</sequence>
<dbReference type="InterPro" id="IPR013597">
    <property type="entry name" value="Mat_intron_G2"/>
</dbReference>
<name>A0A7G6E855_THEFR</name>
<evidence type="ECO:0000259" key="1">
    <source>
        <dbReference type="Pfam" id="PF08388"/>
    </source>
</evidence>
<feature type="domain" description="Group II intron maturase-specific" evidence="1">
    <location>
        <begin position="3"/>
        <end position="46"/>
    </location>
</feature>
<dbReference type="EMBL" id="CP045798">
    <property type="protein sequence ID" value="QNB48259.1"/>
    <property type="molecule type" value="Genomic_DNA"/>
</dbReference>
<reference evidence="2 3" key="1">
    <citation type="journal article" date="2019" name="Front. Microbiol.">
        <title>Thermoanaerosceptrum fracticalcis gen. nov. sp. nov., a Novel Fumarate-Fermenting Microorganism From a Deep Fractured Carbonate Aquifer of the US Great Basin.</title>
        <authorList>
            <person name="Hamilton-Brehm S.D."/>
            <person name="Stewart L.E."/>
            <person name="Zavarin M."/>
            <person name="Caldwell M."/>
            <person name="Lawson P.A."/>
            <person name="Onstott T.C."/>
            <person name="Grzymski J."/>
            <person name="Neveux I."/>
            <person name="Lollar B.S."/>
            <person name="Russell C.E."/>
            <person name="Moser D.P."/>
        </authorList>
    </citation>
    <scope>NUCLEOTIDE SEQUENCE [LARGE SCALE GENOMIC DNA]</scope>
    <source>
        <strain evidence="2 3">DRI-13</strain>
    </source>
</reference>
<evidence type="ECO:0000313" key="3">
    <source>
        <dbReference type="Proteomes" id="UP000515847"/>
    </source>
</evidence>